<protein>
    <submittedName>
        <fullName evidence="4">Glycoside hydrolase N-terminal domain-containing protein</fullName>
    </submittedName>
</protein>
<gene>
    <name evidence="4" type="ORF">IM660_14955</name>
</gene>
<dbReference type="Gene3D" id="1.50.10.10">
    <property type="match status" value="1"/>
</dbReference>
<dbReference type="InterPro" id="IPR027414">
    <property type="entry name" value="GH95_N_dom"/>
</dbReference>
<dbReference type="InterPro" id="IPR012341">
    <property type="entry name" value="6hp_glycosidase-like_sf"/>
</dbReference>
<dbReference type="SUPFAM" id="SSF48208">
    <property type="entry name" value="Six-hairpin glycosidases"/>
    <property type="match status" value="1"/>
</dbReference>
<evidence type="ECO:0000313" key="4">
    <source>
        <dbReference type="EMBL" id="QOR69932.1"/>
    </source>
</evidence>
<keyword evidence="5" id="KW-1185">Reference proteome</keyword>
<dbReference type="AlphaFoldDB" id="A0A7M1ST21"/>
<dbReference type="Pfam" id="PF21307">
    <property type="entry name" value="Glyco_hydro_95_C"/>
    <property type="match status" value="1"/>
</dbReference>
<reference evidence="4 5" key="1">
    <citation type="submission" date="2020-10" db="EMBL/GenBank/DDBJ databases">
        <title>Haloactinobacterium sp. RN3S43, a bacterium isolated from saline soil.</title>
        <authorList>
            <person name="Sun J.-Q."/>
        </authorList>
    </citation>
    <scope>NUCLEOTIDE SEQUENCE [LARGE SCALE GENOMIC DNA]</scope>
    <source>
        <strain evidence="4 5">RN3S43</strain>
    </source>
</reference>
<accession>A0A7M1ST21</accession>
<proteinExistence type="predicted"/>
<dbReference type="GO" id="GO:0004560">
    <property type="term" value="F:alpha-L-fucosidase activity"/>
    <property type="evidence" value="ECO:0007669"/>
    <property type="project" value="InterPro"/>
</dbReference>
<dbReference type="InterPro" id="IPR016518">
    <property type="entry name" value="Alpha-L-fucosidase"/>
</dbReference>
<dbReference type="Pfam" id="PF22124">
    <property type="entry name" value="Glyco_hydro_95_cat"/>
    <property type="match status" value="1"/>
</dbReference>
<dbReference type="PANTHER" id="PTHR31084">
    <property type="entry name" value="ALPHA-L-FUCOSIDASE 2"/>
    <property type="match status" value="1"/>
</dbReference>
<dbReference type="Proteomes" id="UP000593758">
    <property type="component" value="Chromosome"/>
</dbReference>
<dbReference type="RefSeq" id="WP_193496640.1">
    <property type="nucleotide sequence ID" value="NZ_CP063169.1"/>
</dbReference>
<dbReference type="InterPro" id="IPR049053">
    <property type="entry name" value="AFCA-like_C"/>
</dbReference>
<evidence type="ECO:0000259" key="2">
    <source>
        <dbReference type="Pfam" id="PF21307"/>
    </source>
</evidence>
<feature type="domain" description="Alpha fucosidase A-like C-terminal" evidence="2">
    <location>
        <begin position="686"/>
        <end position="737"/>
    </location>
</feature>
<keyword evidence="4" id="KW-0378">Hydrolase</keyword>
<evidence type="ECO:0000313" key="5">
    <source>
        <dbReference type="Proteomes" id="UP000593758"/>
    </source>
</evidence>
<sequence>MTMSMTTLRYRTPASRWLECLPLGNGTLGAMLDGAPSVTRIRLNDETAWSGSPESEHAGGVLDAASAATCLRQARDAVAAGDPMAAAQALMPTQVRYSQAFLPFATAELTREVPVTGYERELDLRTATHRTSGAGTVVERTFVSAPHGVLVHRIDGTALTGVELHTPHQVLASSTSADEAELLLRLPADVAPGHEPDATPVTWAQGPGQSLEGAVVAGIRREGGATVLVLATETTYAGLGRAPHGSAQDAAAVARRRVEDALRLGWDALAEAHARDYEPRFTRSRIELGTPEQHAAVADLSPDERVRRAQHADAPLAADPGLLSLLFDLGRYLLLSSSRPGSLPPTLQGIWNEEMQPPWSSNYTLNINAEMNMWAAHTTRLPECAEPLHDFVAALAQAGEPTAERLYGSRGWVAHHNSDAWLLTSPVGGGHGDVRWSAWPMAAPWLVRHVLDAVEFGAIDETALRRMWPAVRGAVAFTLDHVRQEGGRWTSAPASSPENAYWTADGEEAALDVTSAMDLSLAYEACRTAVRVAELLDVDDEVVAEARERLTTLPAEPEVATDGTLVEWASERAATDPHHRHVSHLVSLYPGHGCWSERAREAAARTLAERGDESSGWSLVWKGLLWARLGRGERVESHLQLLVRDAEGLSGPFAGGLYPNLFAAHPPFQIDANLGLPALLAEAVLQSHDGLHLLPALPPSLQEGRAEGLLARPGVIVDLAWSGGALVSARLRSGAGAVPVRVQWAGHHLDRVVTSEPLELVAADFTRPGRA</sequence>
<evidence type="ECO:0000259" key="1">
    <source>
        <dbReference type="Pfam" id="PF14498"/>
    </source>
</evidence>
<dbReference type="InterPro" id="IPR054363">
    <property type="entry name" value="GH95_cat"/>
</dbReference>
<name>A0A7M1ST21_9MICO</name>
<dbReference type="EMBL" id="CP063169">
    <property type="protein sequence ID" value="QOR69932.1"/>
    <property type="molecule type" value="Genomic_DNA"/>
</dbReference>
<dbReference type="KEGG" id="halt:IM660_14955"/>
<evidence type="ECO:0000259" key="3">
    <source>
        <dbReference type="Pfam" id="PF22124"/>
    </source>
</evidence>
<feature type="domain" description="Glycosyl hydrolase family 95 N-terminal" evidence="1">
    <location>
        <begin position="8"/>
        <end position="197"/>
    </location>
</feature>
<organism evidence="4 5">
    <name type="scientific">Ruania alkalisoli</name>
    <dbReference type="NCBI Taxonomy" id="2779775"/>
    <lineage>
        <taxon>Bacteria</taxon>
        <taxon>Bacillati</taxon>
        <taxon>Actinomycetota</taxon>
        <taxon>Actinomycetes</taxon>
        <taxon>Micrococcales</taxon>
        <taxon>Ruaniaceae</taxon>
        <taxon>Ruania</taxon>
    </lineage>
</organism>
<dbReference type="Pfam" id="PF14498">
    <property type="entry name" value="Glyco_hyd_65N_2"/>
    <property type="match status" value="1"/>
</dbReference>
<dbReference type="GO" id="GO:0005975">
    <property type="term" value="P:carbohydrate metabolic process"/>
    <property type="evidence" value="ECO:0007669"/>
    <property type="project" value="InterPro"/>
</dbReference>
<dbReference type="PIRSF" id="PIRSF007663">
    <property type="entry name" value="UCP007663"/>
    <property type="match status" value="1"/>
</dbReference>
<dbReference type="InterPro" id="IPR008928">
    <property type="entry name" value="6-hairpin_glycosidase_sf"/>
</dbReference>
<dbReference type="PANTHER" id="PTHR31084:SF3">
    <property type="entry name" value="ALPHA-FUCOSIDASE A"/>
    <property type="match status" value="1"/>
</dbReference>
<feature type="domain" description="Glycosyl hydrolase family 95 catalytic" evidence="3">
    <location>
        <begin position="266"/>
        <end position="683"/>
    </location>
</feature>